<dbReference type="AlphaFoldDB" id="M5PZX2"/>
<dbReference type="PROSITE" id="PS50005">
    <property type="entry name" value="TPR"/>
    <property type="match status" value="2"/>
</dbReference>
<dbReference type="Proteomes" id="UP000011922">
    <property type="component" value="Unassembled WGS sequence"/>
</dbReference>
<organism evidence="2 3">
    <name type="scientific">Desulfocurvibacter africanus PCS</name>
    <dbReference type="NCBI Taxonomy" id="1262666"/>
    <lineage>
        <taxon>Bacteria</taxon>
        <taxon>Pseudomonadati</taxon>
        <taxon>Thermodesulfobacteriota</taxon>
        <taxon>Desulfovibrionia</taxon>
        <taxon>Desulfovibrionales</taxon>
        <taxon>Desulfovibrionaceae</taxon>
        <taxon>Desulfocurvibacter</taxon>
    </lineage>
</organism>
<dbReference type="PATRIC" id="fig|1262666.3.peg.3100"/>
<feature type="repeat" description="TPR" evidence="1">
    <location>
        <begin position="171"/>
        <end position="204"/>
    </location>
</feature>
<dbReference type="Gene3D" id="1.25.40.10">
    <property type="entry name" value="Tetratricopeptide repeat domain"/>
    <property type="match status" value="1"/>
</dbReference>
<evidence type="ECO:0000313" key="3">
    <source>
        <dbReference type="Proteomes" id="UP000011922"/>
    </source>
</evidence>
<dbReference type="InterPro" id="IPR019734">
    <property type="entry name" value="TPR_rpt"/>
</dbReference>
<dbReference type="OrthoDB" id="9780183at2"/>
<dbReference type="RefSeq" id="WP_005988695.1">
    <property type="nucleotide sequence ID" value="NZ_AOSV01000031.1"/>
</dbReference>
<protein>
    <submittedName>
        <fullName evidence="2">TPR repeat containing protein</fullName>
    </submittedName>
</protein>
<dbReference type="EMBL" id="AOSV01000031">
    <property type="protein sequence ID" value="EMG36216.1"/>
    <property type="molecule type" value="Genomic_DNA"/>
</dbReference>
<proteinExistence type="predicted"/>
<accession>M5PZX2</accession>
<evidence type="ECO:0000313" key="2">
    <source>
        <dbReference type="EMBL" id="EMG36216.1"/>
    </source>
</evidence>
<reference evidence="2 3" key="1">
    <citation type="journal article" date="2013" name="Genome Announc.">
        <title>Draft Genome Sequence for Desulfovibrio africanus Strain PCS.</title>
        <authorList>
            <person name="Brown S.D."/>
            <person name="Utturkar S.M."/>
            <person name="Arkin A.P."/>
            <person name="Deutschbauer A.M."/>
            <person name="Elias D.A."/>
            <person name="Hazen T.C."/>
            <person name="Chakraborty R."/>
        </authorList>
    </citation>
    <scope>NUCLEOTIDE SEQUENCE [LARGE SCALE GENOMIC DNA]</scope>
    <source>
        <strain evidence="2 3">PCS</strain>
    </source>
</reference>
<dbReference type="SMART" id="SM00028">
    <property type="entry name" value="TPR"/>
    <property type="match status" value="3"/>
</dbReference>
<dbReference type="SUPFAM" id="SSF48452">
    <property type="entry name" value="TPR-like"/>
    <property type="match status" value="1"/>
</dbReference>
<sequence length="275" mass="30755">MKLRKNESGPLKGVYSTPFEAKGKDGGKVLRKIYWGVWEAGVDVYEIQPLNQNMVPIGQRQRIAASAFSSQFTPEPDFFIKRPAAGVSDMAAPAMSTSPVTPDALGAQTVAKQAESDASQESRAVFEAVSREMETLQAEGRAQLRRGETAKAVDTFRRILALQGPFEPEHKVVFNGCGIDMRKAKQFEEAISFYKKAMEVDQADENLYHNIARALYDKGDLDLALEYLRLGLSMNPDFKQAKLFVRHIEKTRKAGKLVNVDKPVHKDPAKKVYRF</sequence>
<keyword evidence="1" id="KW-0802">TPR repeat</keyword>
<feature type="repeat" description="TPR" evidence="1">
    <location>
        <begin position="205"/>
        <end position="238"/>
    </location>
</feature>
<evidence type="ECO:0000256" key="1">
    <source>
        <dbReference type="PROSITE-ProRule" id="PRU00339"/>
    </source>
</evidence>
<gene>
    <name evidence="2" type="ORF">PCS_03060</name>
</gene>
<dbReference type="InterPro" id="IPR011990">
    <property type="entry name" value="TPR-like_helical_dom_sf"/>
</dbReference>
<dbReference type="Pfam" id="PF14559">
    <property type="entry name" value="TPR_19"/>
    <property type="match status" value="1"/>
</dbReference>
<comment type="caution">
    <text evidence="2">The sequence shown here is derived from an EMBL/GenBank/DDBJ whole genome shotgun (WGS) entry which is preliminary data.</text>
</comment>
<name>M5PZX2_DESAF</name>